<dbReference type="RefSeq" id="WP_380251054.1">
    <property type="nucleotide sequence ID" value="NZ_JBHUII010000004.1"/>
</dbReference>
<keyword evidence="2" id="KW-1185">Reference proteome</keyword>
<name>A0ABW5BIH9_9PROT</name>
<protein>
    <recommendedName>
        <fullName evidence="3">DUF4145 domain-containing protein</fullName>
    </recommendedName>
</protein>
<evidence type="ECO:0008006" key="3">
    <source>
        <dbReference type="Google" id="ProtNLM"/>
    </source>
</evidence>
<proteinExistence type="predicted"/>
<sequence length="205" mass="23065">MADIEETIDQTPKVWHLELWTDFLNFDFENVIVSGFEHLAIPIVILIIALKYKQEATTLLGRLKNVKGKGFSAEFEKLESLASQTGDGYISNDNTIDEDLLNIAMIRPTAAVVEAWKTLEASMISLLSTSKFTTKDGRRQISGYKIIEEMDQHSKISSAEIQLLNELRSVRNKAAHSVDDEISSSQAQDYVRLALKLSNKFNSLQ</sequence>
<gene>
    <name evidence="1" type="ORF">ACFSKO_10010</name>
</gene>
<evidence type="ECO:0000313" key="1">
    <source>
        <dbReference type="EMBL" id="MFD2205948.1"/>
    </source>
</evidence>
<evidence type="ECO:0000313" key="2">
    <source>
        <dbReference type="Proteomes" id="UP001597294"/>
    </source>
</evidence>
<accession>A0ABW5BIH9</accession>
<reference evidence="2" key="1">
    <citation type="journal article" date="2019" name="Int. J. Syst. Evol. Microbiol.">
        <title>The Global Catalogue of Microorganisms (GCM) 10K type strain sequencing project: providing services to taxonomists for standard genome sequencing and annotation.</title>
        <authorList>
            <consortium name="The Broad Institute Genomics Platform"/>
            <consortium name="The Broad Institute Genome Sequencing Center for Infectious Disease"/>
            <person name="Wu L."/>
            <person name="Ma J."/>
        </authorList>
    </citation>
    <scope>NUCLEOTIDE SEQUENCE [LARGE SCALE GENOMIC DNA]</scope>
    <source>
        <strain evidence="2">CGMCC 4.7192</strain>
    </source>
</reference>
<dbReference type="EMBL" id="JBHUII010000004">
    <property type="protein sequence ID" value="MFD2205948.1"/>
    <property type="molecule type" value="Genomic_DNA"/>
</dbReference>
<comment type="caution">
    <text evidence="1">The sequence shown here is derived from an EMBL/GenBank/DDBJ whole genome shotgun (WGS) entry which is preliminary data.</text>
</comment>
<dbReference type="Proteomes" id="UP001597294">
    <property type="component" value="Unassembled WGS sequence"/>
</dbReference>
<organism evidence="1 2">
    <name type="scientific">Kiloniella antarctica</name>
    <dbReference type="NCBI Taxonomy" id="1550907"/>
    <lineage>
        <taxon>Bacteria</taxon>
        <taxon>Pseudomonadati</taxon>
        <taxon>Pseudomonadota</taxon>
        <taxon>Alphaproteobacteria</taxon>
        <taxon>Rhodospirillales</taxon>
        <taxon>Kiloniellaceae</taxon>
        <taxon>Kiloniella</taxon>
    </lineage>
</organism>